<comment type="caution">
    <text evidence="5">The sequence shown here is derived from an EMBL/GenBank/DDBJ whole genome shotgun (WGS) entry which is preliminary data.</text>
</comment>
<reference evidence="5 6" key="1">
    <citation type="journal article" date="2016" name="DNA Res.">
        <title>The draft genome of MD-2 pineapple using hybrid error correction of long reads.</title>
        <authorList>
            <person name="Redwan R.M."/>
            <person name="Saidin A."/>
            <person name="Kumar S.V."/>
        </authorList>
    </citation>
    <scope>NUCLEOTIDE SEQUENCE [LARGE SCALE GENOMIC DNA]</scope>
    <source>
        <strain evidence="6">cv. MD2</strain>
        <tissue evidence="5">Leaf</tissue>
    </source>
</reference>
<dbReference type="InterPro" id="IPR002885">
    <property type="entry name" value="PPR_rpt"/>
</dbReference>
<dbReference type="FunFam" id="1.25.40.10:FF:000031">
    <property type="entry name" value="Pentatricopeptide repeat-containing protein mitochondrial"/>
    <property type="match status" value="1"/>
</dbReference>
<dbReference type="GO" id="GO:0008270">
    <property type="term" value="F:zinc ion binding"/>
    <property type="evidence" value="ECO:0007669"/>
    <property type="project" value="InterPro"/>
</dbReference>
<dbReference type="AlphaFoldDB" id="A0A199VJ29"/>
<accession>A0A199VJ29</accession>
<dbReference type="PANTHER" id="PTHR47926:SF533">
    <property type="entry name" value="DYW DOMAIN-CONTAINING PROTEIN"/>
    <property type="match status" value="1"/>
</dbReference>
<name>A0A199VJ29_ANACO</name>
<evidence type="ECO:0000256" key="1">
    <source>
        <dbReference type="ARBA" id="ARBA00022737"/>
    </source>
</evidence>
<dbReference type="InterPro" id="IPR011990">
    <property type="entry name" value="TPR-like_helical_dom_sf"/>
</dbReference>
<feature type="repeat" description="PPR" evidence="3">
    <location>
        <begin position="43"/>
        <end position="77"/>
    </location>
</feature>
<feature type="domain" description="DYW" evidence="4">
    <location>
        <begin position="840"/>
        <end position="932"/>
    </location>
</feature>
<dbReference type="EMBL" id="LSRQ01001639">
    <property type="protein sequence ID" value="OAY77013.1"/>
    <property type="molecule type" value="Genomic_DNA"/>
</dbReference>
<feature type="repeat" description="PPR" evidence="3">
    <location>
        <begin position="525"/>
        <end position="559"/>
    </location>
</feature>
<dbReference type="PANTHER" id="PTHR47926">
    <property type="entry name" value="PENTATRICOPEPTIDE REPEAT-CONTAINING PROTEIN"/>
    <property type="match status" value="1"/>
</dbReference>
<gene>
    <name evidence="5" type="ORF">ACMD2_20784</name>
</gene>
<dbReference type="GO" id="GO:0048731">
    <property type="term" value="P:system development"/>
    <property type="evidence" value="ECO:0007669"/>
    <property type="project" value="UniProtKB-ARBA"/>
</dbReference>
<dbReference type="Gene3D" id="1.25.40.10">
    <property type="entry name" value="Tetratricopeptide repeat domain"/>
    <property type="match status" value="7"/>
</dbReference>
<keyword evidence="2" id="KW-0809">Transit peptide</keyword>
<evidence type="ECO:0000313" key="5">
    <source>
        <dbReference type="EMBL" id="OAY77013.1"/>
    </source>
</evidence>
<dbReference type="InterPro" id="IPR046960">
    <property type="entry name" value="PPR_At4g14850-like_plant"/>
</dbReference>
<dbReference type="GO" id="GO:0009451">
    <property type="term" value="P:RNA modification"/>
    <property type="evidence" value="ECO:0007669"/>
    <property type="project" value="InterPro"/>
</dbReference>
<dbReference type="Pfam" id="PF01535">
    <property type="entry name" value="PPR"/>
    <property type="match status" value="9"/>
</dbReference>
<dbReference type="Proteomes" id="UP000092600">
    <property type="component" value="Unassembled WGS sequence"/>
</dbReference>
<proteinExistence type="predicted"/>
<sequence>MVHALRIWSTNPRLSFPSMMPRRLLRFISTAATLPIYRHPVLDVSSYNARIQELARLGHVDEARRVFDGMARRSTVSWNSMIFGYCHNGMVEEARSLFDAFAGKNTRTWTILVSGYAKTGRLGEARFLFDSMPERNTVSWNAMISGYVQNGDIKVARKLFDEMPEKNVTSWNSMITGYCHSHQMDEAQSLFERMPERNFVSCTVMISGYVQIDEHARAWEVFHKMLCEGVRPDQASFAAAVSAVMGLRNLKLLENLRTLAIKTGFEVDVVVGTAILNVYTRKSNELVTAMRFFEGMTERNEYTWSTMIAALSQVGRLDDALSIYERDPTKSIACRTALLTGFAQNGRIHEARHLFEQIPAPNAVSWNAMIAGYARNSMLDEAKELFNLMPSRNTISWAAMISGCAQNGRNEEALELLQELHRAGMLPSLSSFTSCFFACANMGALEVGKQLHSLAIKAGSQLNTYVCNAVITMYAKCNNMEYVDQVFSRMKVRDTVSWNSLIAAFAHNYMLEDARNAFDKMPDRDIVSWTAIISAYVQAEHGHEALELFIRMMSEGIVPNSSTITSILSTCGMQGAAKLGRQIHTLAIKLGQDLQLFVGNALITMYFKCGCVESLQVFDYMEERDIVTWNSVIAGCAQHGFGREAIEVFELMKSEGEVPNQVTFVGLLCACSHAGLVDKGWHYFKSMSQDYGLMPLEGHYACMVDLLGRAGHLYEAEAFIENMPIEPDSVVWGALLGACRIHRNAEVGRRVAERLFEMEPDNSGNYVLLSNIFSSLGMWDEVEEVRKLMRRRAVTKEPGCSWMQIKNKVHSFVTGDKQHELTEEIYATLKELYGRLRATGYVPDTSYVLHDVDEEQKENTLLCHSEKLAVAYGLLATPEGTPIQIMKNLRICGDCHTFIKFVSKAAEREIDVRDGNRFHHFRGGKCSCGDYW</sequence>
<feature type="repeat" description="PPR" evidence="3">
    <location>
        <begin position="300"/>
        <end position="334"/>
    </location>
</feature>
<dbReference type="FunFam" id="1.25.40.10:FF:000442">
    <property type="entry name" value="Pentatricopeptide repeat-containing protein At3g49710"/>
    <property type="match status" value="1"/>
</dbReference>
<dbReference type="InterPro" id="IPR032867">
    <property type="entry name" value="DYW_dom"/>
</dbReference>
<dbReference type="Pfam" id="PF14432">
    <property type="entry name" value="DYW_deaminase"/>
    <property type="match status" value="1"/>
</dbReference>
<dbReference type="Pfam" id="PF20431">
    <property type="entry name" value="E_motif"/>
    <property type="match status" value="1"/>
</dbReference>
<feature type="repeat" description="PPR" evidence="3">
    <location>
        <begin position="393"/>
        <end position="427"/>
    </location>
</feature>
<dbReference type="NCBIfam" id="TIGR00756">
    <property type="entry name" value="PPR"/>
    <property type="match status" value="13"/>
</dbReference>
<feature type="repeat" description="PPR" evidence="3">
    <location>
        <begin position="362"/>
        <end position="392"/>
    </location>
</feature>
<dbReference type="PROSITE" id="PS51375">
    <property type="entry name" value="PPR"/>
    <property type="match status" value="10"/>
</dbReference>
<feature type="repeat" description="PPR" evidence="3">
    <location>
        <begin position="136"/>
        <end position="166"/>
    </location>
</feature>
<dbReference type="FunFam" id="1.25.40.10:FF:000366">
    <property type="entry name" value="Pentatricopeptide (PPR) repeat-containing protein"/>
    <property type="match status" value="1"/>
</dbReference>
<dbReference type="SUPFAM" id="SSF48452">
    <property type="entry name" value="TPR-like"/>
    <property type="match status" value="1"/>
</dbReference>
<feature type="repeat" description="PPR" evidence="3">
    <location>
        <begin position="494"/>
        <end position="524"/>
    </location>
</feature>
<evidence type="ECO:0000256" key="3">
    <source>
        <dbReference type="PROSITE-ProRule" id="PRU00708"/>
    </source>
</evidence>
<evidence type="ECO:0000313" key="6">
    <source>
        <dbReference type="Proteomes" id="UP000092600"/>
    </source>
</evidence>
<dbReference type="InterPro" id="IPR046848">
    <property type="entry name" value="E_motif"/>
</dbReference>
<feature type="repeat" description="PPR" evidence="3">
    <location>
        <begin position="105"/>
        <end position="135"/>
    </location>
</feature>
<dbReference type="Pfam" id="PF13041">
    <property type="entry name" value="PPR_2"/>
    <property type="match status" value="3"/>
</dbReference>
<dbReference type="GO" id="GO:0003723">
    <property type="term" value="F:RNA binding"/>
    <property type="evidence" value="ECO:0007669"/>
    <property type="project" value="InterPro"/>
</dbReference>
<feature type="repeat" description="PPR" evidence="3">
    <location>
        <begin position="167"/>
        <end position="201"/>
    </location>
</feature>
<feature type="repeat" description="PPR" evidence="3">
    <location>
        <begin position="625"/>
        <end position="659"/>
    </location>
</feature>
<keyword evidence="1" id="KW-0677">Repeat</keyword>
<evidence type="ECO:0000259" key="4">
    <source>
        <dbReference type="Pfam" id="PF14432"/>
    </source>
</evidence>
<dbReference type="FunFam" id="1.25.40.10:FF:002130">
    <property type="entry name" value="Pentatricopeptide repeat-containing protein mitochondrial"/>
    <property type="match status" value="1"/>
</dbReference>
<evidence type="ECO:0000256" key="2">
    <source>
        <dbReference type="ARBA" id="ARBA00022946"/>
    </source>
</evidence>
<dbReference type="FunFam" id="1.25.40.10:FF:000125">
    <property type="entry name" value="Pentatricopeptide repeat-containing protein"/>
    <property type="match status" value="1"/>
</dbReference>
<organism evidence="5 6">
    <name type="scientific">Ananas comosus</name>
    <name type="common">Pineapple</name>
    <name type="synonym">Ananas ananas</name>
    <dbReference type="NCBI Taxonomy" id="4615"/>
    <lineage>
        <taxon>Eukaryota</taxon>
        <taxon>Viridiplantae</taxon>
        <taxon>Streptophyta</taxon>
        <taxon>Embryophyta</taxon>
        <taxon>Tracheophyta</taxon>
        <taxon>Spermatophyta</taxon>
        <taxon>Magnoliopsida</taxon>
        <taxon>Liliopsida</taxon>
        <taxon>Poales</taxon>
        <taxon>Bromeliaceae</taxon>
        <taxon>Bromelioideae</taxon>
        <taxon>Ananas</taxon>
    </lineage>
</organism>
<protein>
    <submittedName>
        <fullName evidence="5">Pentatricopeptide repeat-containing protein</fullName>
    </submittedName>
</protein>